<organism evidence="2 3">
    <name type="scientific">Candidatus Lloydbacteria bacterium RIFCSPLOWO2_01_FULL_50_20</name>
    <dbReference type="NCBI Taxonomy" id="1798665"/>
    <lineage>
        <taxon>Bacteria</taxon>
        <taxon>Candidatus Lloydiibacteriota</taxon>
    </lineage>
</organism>
<accession>A0A1G2DD57</accession>
<proteinExistence type="predicted"/>
<evidence type="ECO:0000313" key="2">
    <source>
        <dbReference type="EMBL" id="OGZ11382.1"/>
    </source>
</evidence>
<sequence length="136" mass="15465">MSKEKDLTADNDDVSSGNETGDTVMSDIDSIRFQLRDQLAKARAEKVPNLALVEVIKNIQNTLNGLDRYAQTTDPDYQEKIRARIDELMESTREPVDLSNKLQIDKHIRDDHGVNLPANPDKTNVVVPHDWEDRPQ</sequence>
<evidence type="ECO:0000256" key="1">
    <source>
        <dbReference type="SAM" id="MobiDB-lite"/>
    </source>
</evidence>
<name>A0A1G2DD57_9BACT</name>
<dbReference type="AlphaFoldDB" id="A0A1G2DD57"/>
<feature type="compositionally biased region" description="Polar residues" evidence="1">
    <location>
        <begin position="14"/>
        <end position="23"/>
    </location>
</feature>
<dbReference type="Proteomes" id="UP000178534">
    <property type="component" value="Unassembled WGS sequence"/>
</dbReference>
<gene>
    <name evidence="2" type="ORF">A2942_04185</name>
</gene>
<feature type="region of interest" description="Disordered" evidence="1">
    <location>
        <begin position="1"/>
        <end position="26"/>
    </location>
</feature>
<comment type="caution">
    <text evidence="2">The sequence shown here is derived from an EMBL/GenBank/DDBJ whole genome shotgun (WGS) entry which is preliminary data.</text>
</comment>
<reference evidence="2 3" key="1">
    <citation type="journal article" date="2016" name="Nat. Commun.">
        <title>Thousands of microbial genomes shed light on interconnected biogeochemical processes in an aquifer system.</title>
        <authorList>
            <person name="Anantharaman K."/>
            <person name="Brown C.T."/>
            <person name="Hug L.A."/>
            <person name="Sharon I."/>
            <person name="Castelle C.J."/>
            <person name="Probst A.J."/>
            <person name="Thomas B.C."/>
            <person name="Singh A."/>
            <person name="Wilkins M.J."/>
            <person name="Karaoz U."/>
            <person name="Brodie E.L."/>
            <person name="Williams K.H."/>
            <person name="Hubbard S.S."/>
            <person name="Banfield J.F."/>
        </authorList>
    </citation>
    <scope>NUCLEOTIDE SEQUENCE [LARGE SCALE GENOMIC DNA]</scope>
</reference>
<evidence type="ECO:0000313" key="3">
    <source>
        <dbReference type="Proteomes" id="UP000178534"/>
    </source>
</evidence>
<dbReference type="EMBL" id="MHLP01000038">
    <property type="protein sequence ID" value="OGZ11382.1"/>
    <property type="molecule type" value="Genomic_DNA"/>
</dbReference>
<protein>
    <submittedName>
        <fullName evidence="2">Uncharacterized protein</fullName>
    </submittedName>
</protein>
<dbReference type="STRING" id="1798665.A2942_04185"/>